<dbReference type="PROSITE" id="PS50824">
    <property type="entry name" value="DAPIN"/>
    <property type="match status" value="1"/>
</dbReference>
<evidence type="ECO:0000313" key="9">
    <source>
        <dbReference type="RefSeq" id="XP_026104671.1"/>
    </source>
</evidence>
<sequence>MASVSEQLLAALDDLEVDELKRFKWHFKNYKGFSVAHLEKADAHDTVDLMMKRFGPEEAVKITVEILRKMNQNHVAEELEDKHKKAQDESSIKDPAPAGAESEPIGDKKTIEDWEDMRLDLKITQRMFRQKIQQRQKDLQQLEEAVKSYEYSARAAVEESEKMFKELIRTIEKSCYEVSQRFRDQEKTAVSRAREGLEQLEQEISDLRRRDAELEQLSHTHDHIQFLKSFQSLSAPPESTDVPKIPFGSFFSFDGLKETIRQLTDKLNDVCKEEILNISDRVTYNSIASKTRNDLLQYHHQFTLDPNTAHLCIQLSERNRVMAYNGNIVPLPDHPERFGVNNQVLCRESVSERCYWELEWSGNTVYIAVSYKNISRKGGDECWFGHNNKSWTLYCTPTQNFFMHNSKSMLLPVEPISSPRIGVFVDHSAGTLSFYSVSKNTMSLIHTEQTTFTQPLYPGFSVDYGSSVKLC</sequence>
<feature type="compositionally biased region" description="Basic and acidic residues" evidence="5">
    <location>
        <begin position="76"/>
        <end position="92"/>
    </location>
</feature>
<dbReference type="InterPro" id="IPR006574">
    <property type="entry name" value="PRY"/>
</dbReference>
<evidence type="ECO:0000313" key="10">
    <source>
        <dbReference type="RefSeq" id="XP_026104672.1"/>
    </source>
</evidence>
<dbReference type="SMART" id="SM00449">
    <property type="entry name" value="SPRY"/>
    <property type="match status" value="1"/>
</dbReference>
<feature type="domain" description="B30.2/SPRY" evidence="6">
    <location>
        <begin position="282"/>
        <end position="471"/>
    </location>
</feature>
<dbReference type="RefSeq" id="XP_026104671.1">
    <property type="nucleotide sequence ID" value="XM_026248886.1"/>
</dbReference>
<dbReference type="InterPro" id="IPR013320">
    <property type="entry name" value="ConA-like_dom_sf"/>
</dbReference>
<evidence type="ECO:0000256" key="5">
    <source>
        <dbReference type="SAM" id="MobiDB-lite"/>
    </source>
</evidence>
<reference evidence="9 10" key="1">
    <citation type="submission" date="2025-04" db="UniProtKB">
        <authorList>
            <consortium name="RefSeq"/>
        </authorList>
    </citation>
    <scope>IDENTIFICATION</scope>
    <source>
        <strain evidence="9 10">Wakin</strain>
        <tissue evidence="9 10">Muscle</tissue>
    </source>
</reference>
<dbReference type="Pfam" id="PF13765">
    <property type="entry name" value="PRY"/>
    <property type="match status" value="1"/>
</dbReference>
<dbReference type="InterPro" id="IPR001870">
    <property type="entry name" value="B30.2/SPRY"/>
</dbReference>
<dbReference type="GO" id="GO:0008270">
    <property type="term" value="F:zinc ion binding"/>
    <property type="evidence" value="ECO:0007669"/>
    <property type="project" value="UniProtKB-KW"/>
</dbReference>
<dbReference type="PROSITE" id="PS50188">
    <property type="entry name" value="B302_SPRY"/>
    <property type="match status" value="1"/>
</dbReference>
<dbReference type="AlphaFoldDB" id="A0A6P6N6L3"/>
<dbReference type="InterPro" id="IPR004020">
    <property type="entry name" value="DAPIN"/>
</dbReference>
<keyword evidence="8" id="KW-1185">Reference proteome</keyword>
<accession>A0A6P6N6L3</accession>
<dbReference type="InterPro" id="IPR003879">
    <property type="entry name" value="Butyrophylin_SPRY"/>
</dbReference>
<dbReference type="SMART" id="SM01289">
    <property type="entry name" value="PYRIN"/>
    <property type="match status" value="1"/>
</dbReference>
<dbReference type="InterPro" id="IPR043136">
    <property type="entry name" value="B30.2/SPRY_sf"/>
</dbReference>
<dbReference type="SMART" id="SM00589">
    <property type="entry name" value="PRY"/>
    <property type="match status" value="1"/>
</dbReference>
<dbReference type="Pfam" id="PF25600">
    <property type="entry name" value="TRIM_CC"/>
    <property type="match status" value="1"/>
</dbReference>
<dbReference type="Proteomes" id="UP000515129">
    <property type="component" value="Unplaced"/>
</dbReference>
<dbReference type="PANTHER" id="PTHR25465">
    <property type="entry name" value="B-BOX DOMAIN CONTAINING"/>
    <property type="match status" value="1"/>
</dbReference>
<dbReference type="InterPro" id="IPR003877">
    <property type="entry name" value="SPRY_dom"/>
</dbReference>
<evidence type="ECO:0000256" key="4">
    <source>
        <dbReference type="SAM" id="Coils"/>
    </source>
</evidence>
<feature type="coiled-coil region" evidence="4">
    <location>
        <begin position="183"/>
        <end position="217"/>
    </location>
</feature>
<dbReference type="PRINTS" id="PR01407">
    <property type="entry name" value="BUTYPHLNCDUF"/>
</dbReference>
<dbReference type="InterPro" id="IPR011029">
    <property type="entry name" value="DEATH-like_dom_sf"/>
</dbReference>
<dbReference type="CDD" id="cd16040">
    <property type="entry name" value="SPRY_PRY_SNTX"/>
    <property type="match status" value="1"/>
</dbReference>
<keyword evidence="4" id="KW-0175">Coiled coil</keyword>
<dbReference type="Pfam" id="PF02758">
    <property type="entry name" value="PYRIN"/>
    <property type="match status" value="1"/>
</dbReference>
<feature type="domain" description="Pyrin" evidence="7">
    <location>
        <begin position="1"/>
        <end position="85"/>
    </location>
</feature>
<protein>
    <submittedName>
        <fullName evidence="9 10">Tripartite motif-containing protein 16-like protein</fullName>
    </submittedName>
</protein>
<evidence type="ECO:0000256" key="1">
    <source>
        <dbReference type="ARBA" id="ARBA00022723"/>
    </source>
</evidence>
<dbReference type="PANTHER" id="PTHR25465:SF5">
    <property type="entry name" value="E3 UBIQUITIN_ISG15 LIGASE TRIM25-RELATED"/>
    <property type="match status" value="1"/>
</dbReference>
<proteinExistence type="predicted"/>
<keyword evidence="2" id="KW-0863">Zinc-finger</keyword>
<feature type="coiled-coil region" evidence="4">
    <location>
        <begin position="125"/>
        <end position="159"/>
    </location>
</feature>
<dbReference type="SUPFAM" id="SSF49899">
    <property type="entry name" value="Concanavalin A-like lectins/glucanases"/>
    <property type="match status" value="1"/>
</dbReference>
<dbReference type="GO" id="GO:0005737">
    <property type="term" value="C:cytoplasm"/>
    <property type="evidence" value="ECO:0007669"/>
    <property type="project" value="UniProtKB-ARBA"/>
</dbReference>
<evidence type="ECO:0000256" key="2">
    <source>
        <dbReference type="ARBA" id="ARBA00022771"/>
    </source>
</evidence>
<dbReference type="KEGG" id="caua:113076228"/>
<dbReference type="InterPro" id="IPR058030">
    <property type="entry name" value="TRIM8/14/16/25/29/45/65_CC"/>
</dbReference>
<gene>
    <name evidence="9 10" type="primary">LOC113076228</name>
</gene>
<dbReference type="SUPFAM" id="SSF47986">
    <property type="entry name" value="DEATH domain"/>
    <property type="match status" value="1"/>
</dbReference>
<feature type="region of interest" description="Disordered" evidence="5">
    <location>
        <begin position="76"/>
        <end position="109"/>
    </location>
</feature>
<dbReference type="GeneID" id="113076228"/>
<keyword evidence="3" id="KW-0862">Zinc</keyword>
<dbReference type="Pfam" id="PF00622">
    <property type="entry name" value="SPRY"/>
    <property type="match status" value="1"/>
</dbReference>
<dbReference type="Gene3D" id="1.10.533.10">
    <property type="entry name" value="Death Domain, Fas"/>
    <property type="match status" value="1"/>
</dbReference>
<dbReference type="CDD" id="cd08321">
    <property type="entry name" value="Pyrin_ASC-like"/>
    <property type="match status" value="1"/>
</dbReference>
<evidence type="ECO:0000259" key="7">
    <source>
        <dbReference type="PROSITE" id="PS50824"/>
    </source>
</evidence>
<name>A0A6P6N6L3_CARAU</name>
<dbReference type="RefSeq" id="XP_026104672.1">
    <property type="nucleotide sequence ID" value="XM_026248887.1"/>
</dbReference>
<dbReference type="OrthoDB" id="9903688at2759"/>
<evidence type="ECO:0000259" key="6">
    <source>
        <dbReference type="PROSITE" id="PS50188"/>
    </source>
</evidence>
<dbReference type="InterPro" id="IPR051051">
    <property type="entry name" value="E3_ubiq-ligase_TRIM/RNF"/>
</dbReference>
<evidence type="ECO:0000313" key="8">
    <source>
        <dbReference type="Proteomes" id="UP000515129"/>
    </source>
</evidence>
<keyword evidence="1" id="KW-0479">Metal-binding</keyword>
<organism evidence="8 10">
    <name type="scientific">Carassius auratus</name>
    <name type="common">Goldfish</name>
    <dbReference type="NCBI Taxonomy" id="7957"/>
    <lineage>
        <taxon>Eukaryota</taxon>
        <taxon>Metazoa</taxon>
        <taxon>Chordata</taxon>
        <taxon>Craniata</taxon>
        <taxon>Vertebrata</taxon>
        <taxon>Euteleostomi</taxon>
        <taxon>Actinopterygii</taxon>
        <taxon>Neopterygii</taxon>
        <taxon>Teleostei</taxon>
        <taxon>Ostariophysi</taxon>
        <taxon>Cypriniformes</taxon>
        <taxon>Cyprinidae</taxon>
        <taxon>Cyprininae</taxon>
        <taxon>Carassius</taxon>
    </lineage>
</organism>
<dbReference type="Gene3D" id="2.60.120.920">
    <property type="match status" value="1"/>
</dbReference>
<evidence type="ECO:0000256" key="3">
    <source>
        <dbReference type="ARBA" id="ARBA00022833"/>
    </source>
</evidence>